<accession>A0A7Y9PJF3</accession>
<comment type="subcellular location">
    <subcellularLocation>
        <location evidence="2">Cell membrane</location>
    </subcellularLocation>
    <subcellularLocation>
        <location evidence="1">Membrane</location>
        <topology evidence="1">Single-pass membrane protein</topology>
    </subcellularLocation>
</comment>
<dbReference type="AlphaFoldDB" id="A0A7Y9PJF3"/>
<dbReference type="Gene3D" id="1.10.10.1320">
    <property type="entry name" value="Anti-sigma factor, zinc-finger domain"/>
    <property type="match status" value="1"/>
</dbReference>
<keyword evidence="11" id="KW-1185">Reference proteome</keyword>
<evidence type="ECO:0000256" key="7">
    <source>
        <dbReference type="ARBA" id="ARBA00029829"/>
    </source>
</evidence>
<dbReference type="GO" id="GO:0006417">
    <property type="term" value="P:regulation of translation"/>
    <property type="evidence" value="ECO:0007669"/>
    <property type="project" value="TreeGrafter"/>
</dbReference>
<keyword evidence="3" id="KW-1003">Cell membrane</keyword>
<evidence type="ECO:0000256" key="3">
    <source>
        <dbReference type="ARBA" id="ARBA00022475"/>
    </source>
</evidence>
<dbReference type="InterPro" id="IPR018764">
    <property type="entry name" value="RskA_C"/>
</dbReference>
<name>A0A7Y9PJF3_9BACT</name>
<gene>
    <name evidence="10" type="ORF">HDF17_003327</name>
</gene>
<dbReference type="InterPro" id="IPR041916">
    <property type="entry name" value="Anti_sigma_zinc_sf"/>
</dbReference>
<evidence type="ECO:0000256" key="5">
    <source>
        <dbReference type="ARBA" id="ARBA00022989"/>
    </source>
</evidence>
<evidence type="ECO:0000256" key="4">
    <source>
        <dbReference type="ARBA" id="ARBA00022692"/>
    </source>
</evidence>
<keyword evidence="6" id="KW-0472">Membrane</keyword>
<evidence type="ECO:0000256" key="8">
    <source>
        <dbReference type="ARBA" id="ARBA00030803"/>
    </source>
</evidence>
<comment type="caution">
    <text evidence="10">The sequence shown here is derived from an EMBL/GenBank/DDBJ whole genome shotgun (WGS) entry which is preliminary data.</text>
</comment>
<reference evidence="10 11" key="1">
    <citation type="submission" date="2020-07" db="EMBL/GenBank/DDBJ databases">
        <title>Genomic Encyclopedia of Type Strains, Phase IV (KMG-V): Genome sequencing to study the core and pangenomes of soil and plant-associated prokaryotes.</title>
        <authorList>
            <person name="Whitman W."/>
        </authorList>
    </citation>
    <scope>NUCLEOTIDE SEQUENCE [LARGE SCALE GENOMIC DNA]</scope>
    <source>
        <strain evidence="10 11">X4EP2</strain>
    </source>
</reference>
<dbReference type="Pfam" id="PF10099">
    <property type="entry name" value="RskA_C"/>
    <property type="match status" value="1"/>
</dbReference>
<evidence type="ECO:0000313" key="10">
    <source>
        <dbReference type="EMBL" id="NYF81007.1"/>
    </source>
</evidence>
<dbReference type="GO" id="GO:0016989">
    <property type="term" value="F:sigma factor antagonist activity"/>
    <property type="evidence" value="ECO:0007669"/>
    <property type="project" value="TreeGrafter"/>
</dbReference>
<dbReference type="InterPro" id="IPR051474">
    <property type="entry name" value="Anti-sigma-K/W_factor"/>
</dbReference>
<evidence type="ECO:0000313" key="11">
    <source>
        <dbReference type="Proteomes" id="UP000589520"/>
    </source>
</evidence>
<dbReference type="Proteomes" id="UP000589520">
    <property type="component" value="Unassembled WGS sequence"/>
</dbReference>
<dbReference type="RefSeq" id="WP_179492787.1">
    <property type="nucleotide sequence ID" value="NZ_JACCCW010000002.1"/>
</dbReference>
<dbReference type="GO" id="GO:0005886">
    <property type="term" value="C:plasma membrane"/>
    <property type="evidence" value="ECO:0007669"/>
    <property type="project" value="UniProtKB-SubCell"/>
</dbReference>
<evidence type="ECO:0000256" key="2">
    <source>
        <dbReference type="ARBA" id="ARBA00004236"/>
    </source>
</evidence>
<organism evidence="10 11">
    <name type="scientific">Granulicella arctica</name>
    <dbReference type="NCBI Taxonomy" id="940613"/>
    <lineage>
        <taxon>Bacteria</taxon>
        <taxon>Pseudomonadati</taxon>
        <taxon>Acidobacteriota</taxon>
        <taxon>Terriglobia</taxon>
        <taxon>Terriglobales</taxon>
        <taxon>Acidobacteriaceae</taxon>
        <taxon>Granulicella</taxon>
    </lineage>
</organism>
<evidence type="ECO:0000256" key="1">
    <source>
        <dbReference type="ARBA" id="ARBA00004167"/>
    </source>
</evidence>
<dbReference type="PANTHER" id="PTHR37461">
    <property type="entry name" value="ANTI-SIGMA-K FACTOR RSKA"/>
    <property type="match status" value="1"/>
</dbReference>
<evidence type="ECO:0000259" key="9">
    <source>
        <dbReference type="Pfam" id="PF10099"/>
    </source>
</evidence>
<dbReference type="EMBL" id="JACCCW010000002">
    <property type="protein sequence ID" value="NYF81007.1"/>
    <property type="molecule type" value="Genomic_DNA"/>
</dbReference>
<proteinExistence type="predicted"/>
<feature type="domain" description="Anti-sigma K factor RskA C-terminal" evidence="9">
    <location>
        <begin position="115"/>
        <end position="277"/>
    </location>
</feature>
<keyword evidence="5" id="KW-1133">Transmembrane helix</keyword>
<protein>
    <recommendedName>
        <fullName evidence="8">Regulator of SigK</fullName>
    </recommendedName>
    <alternativeName>
        <fullName evidence="7">Sigma-K anti-sigma factor RskA</fullName>
    </alternativeName>
</protein>
<dbReference type="PANTHER" id="PTHR37461:SF1">
    <property type="entry name" value="ANTI-SIGMA-K FACTOR RSKA"/>
    <property type="match status" value="1"/>
</dbReference>
<keyword evidence="4" id="KW-0812">Transmembrane</keyword>
<sequence length="283" mass="29835">MTDQRHIDSEDLALYAMQLLSNDEAGIVQSHIEICSECKNELIAAQGDLAVVALSVDLETPAPRARERFLQQVSREKRVASIERAAQVEASGALRMPSAAKQQGSGGKLLPWLGWAVAAGVAFSATSLYRDRVQMQATVADQSAQLKAETAQMATMSADAARAKAIMDALTDSSAMRVTLNVAPAAKPVPQGKATYVANKGTLLFSANNLDQLPLAKVYELWLIPANGGAPMPAGTFRPDGRGNGNVILPELPQGVQAKAFAVTIEPDGGSQTPTMPIIMVGA</sequence>
<evidence type="ECO:0000256" key="6">
    <source>
        <dbReference type="ARBA" id="ARBA00023136"/>
    </source>
</evidence>